<evidence type="ECO:0000313" key="3">
    <source>
        <dbReference type="Proteomes" id="UP001591681"/>
    </source>
</evidence>
<evidence type="ECO:0000313" key="2">
    <source>
        <dbReference type="EMBL" id="KAL2102370.1"/>
    </source>
</evidence>
<dbReference type="EMBL" id="JBHFQA010000002">
    <property type="protein sequence ID" value="KAL2102370.1"/>
    <property type="molecule type" value="Genomic_DNA"/>
</dbReference>
<feature type="region of interest" description="Disordered" evidence="1">
    <location>
        <begin position="285"/>
        <end position="336"/>
    </location>
</feature>
<evidence type="ECO:0008006" key="4">
    <source>
        <dbReference type="Google" id="ProtNLM"/>
    </source>
</evidence>
<feature type="compositionally biased region" description="Basic residues" evidence="1">
    <location>
        <begin position="312"/>
        <end position="324"/>
    </location>
</feature>
<dbReference type="AlphaFoldDB" id="A0ABD1KT69"/>
<protein>
    <recommendedName>
        <fullName evidence="4">Core-binding (CB) domain-containing protein</fullName>
    </recommendedName>
</protein>
<comment type="caution">
    <text evidence="2">The sequence shown here is derived from an EMBL/GenBank/DDBJ whole genome shotgun (WGS) entry which is preliminary data.</text>
</comment>
<organism evidence="2 3">
    <name type="scientific">Coilia grayii</name>
    <name type="common">Gray's grenadier anchovy</name>
    <dbReference type="NCBI Taxonomy" id="363190"/>
    <lineage>
        <taxon>Eukaryota</taxon>
        <taxon>Metazoa</taxon>
        <taxon>Chordata</taxon>
        <taxon>Craniata</taxon>
        <taxon>Vertebrata</taxon>
        <taxon>Euteleostomi</taxon>
        <taxon>Actinopterygii</taxon>
        <taxon>Neopterygii</taxon>
        <taxon>Teleostei</taxon>
        <taxon>Clupei</taxon>
        <taxon>Clupeiformes</taxon>
        <taxon>Clupeoidei</taxon>
        <taxon>Engraulidae</taxon>
        <taxon>Coilinae</taxon>
        <taxon>Coilia</taxon>
    </lineage>
</organism>
<proteinExistence type="predicted"/>
<reference evidence="2 3" key="1">
    <citation type="submission" date="2024-09" db="EMBL/GenBank/DDBJ databases">
        <title>A chromosome-level genome assembly of Gray's grenadier anchovy, Coilia grayii.</title>
        <authorList>
            <person name="Fu Z."/>
        </authorList>
    </citation>
    <scope>NUCLEOTIDE SEQUENCE [LARGE SCALE GENOMIC DNA]</scope>
    <source>
        <strain evidence="2">G4</strain>
        <tissue evidence="2">Muscle</tissue>
    </source>
</reference>
<name>A0ABD1KT69_9TELE</name>
<sequence length="379" mass="43183">MFMADMDGVRRYVEMLQTTSRAVTTANFYLRNVAQFLGYFRETKPSLCRLSQTQIVAVERCILKALRDLRKRVTLHQVEVKRVKMARVVTVSNLQRCHHGAKAKIPSLLDELLYHFYGYFAAFVSSLYGHRPGVITNMLLKEVALAKTEGSPEEGYIINVSEHKTAKVFGAAQLYLQKDEFAWLERWVSMRPKIKPKAQNDLVFFTAGKGPMKNLNGYFQQAWAEMGLPGKPTFTDVRTAVSAHGKNLHSAEERAEMAKYMCHDEATADKFYAKRSAEMRRRFEATLQSGKDESDEDEGKAGPSPTEPKILPPRKRTRKTKRQQQQRGGGGGKISGEWKHQMLTTIMLDALFLYHNQSNSCVCFFIGRRQKGGKSCVWH</sequence>
<gene>
    <name evidence="2" type="ORF">ACEWY4_001538</name>
</gene>
<dbReference type="Proteomes" id="UP001591681">
    <property type="component" value="Unassembled WGS sequence"/>
</dbReference>
<dbReference type="InterPro" id="IPR011010">
    <property type="entry name" value="DNA_brk_join_enz"/>
</dbReference>
<evidence type="ECO:0000256" key="1">
    <source>
        <dbReference type="SAM" id="MobiDB-lite"/>
    </source>
</evidence>
<keyword evidence="3" id="KW-1185">Reference proteome</keyword>
<accession>A0ABD1KT69</accession>
<dbReference type="SUPFAM" id="SSF56349">
    <property type="entry name" value="DNA breaking-rejoining enzymes"/>
    <property type="match status" value="1"/>
</dbReference>